<dbReference type="RefSeq" id="WP_147157001.1">
    <property type="nucleotide sequence ID" value="NZ_BKAJ01000248.1"/>
</dbReference>
<keyword evidence="1" id="KW-1133">Transmembrane helix</keyword>
<organism evidence="2 3">
    <name type="scientific">Reyranella soli</name>
    <dbReference type="NCBI Taxonomy" id="1230389"/>
    <lineage>
        <taxon>Bacteria</taxon>
        <taxon>Pseudomonadati</taxon>
        <taxon>Pseudomonadota</taxon>
        <taxon>Alphaproteobacteria</taxon>
        <taxon>Hyphomicrobiales</taxon>
        <taxon>Reyranellaceae</taxon>
        <taxon>Reyranella</taxon>
    </lineage>
</organism>
<name>A0A512NRY3_9HYPH</name>
<accession>A0A512NRY3</accession>
<reference evidence="2 3" key="1">
    <citation type="submission" date="2019-07" db="EMBL/GenBank/DDBJ databases">
        <title>Whole genome shotgun sequence of Reyranella soli NBRC 108950.</title>
        <authorList>
            <person name="Hosoyama A."/>
            <person name="Uohara A."/>
            <person name="Ohji S."/>
            <person name="Ichikawa N."/>
        </authorList>
    </citation>
    <scope>NUCLEOTIDE SEQUENCE [LARGE SCALE GENOMIC DNA]</scope>
    <source>
        <strain evidence="2 3">NBRC 108950</strain>
    </source>
</reference>
<proteinExistence type="predicted"/>
<dbReference type="AlphaFoldDB" id="A0A512NRY3"/>
<comment type="caution">
    <text evidence="2">The sequence shown here is derived from an EMBL/GenBank/DDBJ whole genome shotgun (WGS) entry which is preliminary data.</text>
</comment>
<dbReference type="OrthoDB" id="9814202at2"/>
<evidence type="ECO:0000256" key="1">
    <source>
        <dbReference type="SAM" id="Phobius"/>
    </source>
</evidence>
<keyword evidence="3" id="KW-1185">Reference proteome</keyword>
<keyword evidence="1" id="KW-0472">Membrane</keyword>
<gene>
    <name evidence="2" type="ORF">RSO01_88710</name>
</gene>
<dbReference type="Proteomes" id="UP000321058">
    <property type="component" value="Unassembled WGS sequence"/>
</dbReference>
<dbReference type="EMBL" id="BKAJ01000248">
    <property type="protein sequence ID" value="GEP61705.1"/>
    <property type="molecule type" value="Genomic_DNA"/>
</dbReference>
<evidence type="ECO:0000313" key="2">
    <source>
        <dbReference type="EMBL" id="GEP61705.1"/>
    </source>
</evidence>
<sequence>MLILVLPVTTILVALIGFYVWHRQLVRKRHFEVADAALSAFCQAAAAISRAREPTVNAGEGTTRKRGDYELPAYGGLLDRLYIPVERLKVHRGAFEELERAAVHVEVHFGSELAQQLREPLRAYRRIAVATACRMGNVGLSEEAKVSRALVRQWEAVVYAGTTTSDETDQLSAEMDQAKWALEAALRPLVEAPTFGEFLLVKKLLQSAAHRATKLVTRLSRPGYGKIAVYSAAPVSEPTTGDA</sequence>
<evidence type="ECO:0000313" key="3">
    <source>
        <dbReference type="Proteomes" id="UP000321058"/>
    </source>
</evidence>
<keyword evidence="1" id="KW-0812">Transmembrane</keyword>
<feature type="transmembrane region" description="Helical" evidence="1">
    <location>
        <begin position="6"/>
        <end position="22"/>
    </location>
</feature>
<protein>
    <submittedName>
        <fullName evidence="2">Uncharacterized protein</fullName>
    </submittedName>
</protein>